<protein>
    <submittedName>
        <fullName evidence="1">Uncharacterized protein</fullName>
    </submittedName>
</protein>
<dbReference type="AlphaFoldDB" id="A0A9N7VNB4"/>
<sequence length="153" mass="16638">MSSLSRLELLERLGALQGPPFPDQYVQEQLIHAAVTLLNHRVSSSFRHGSQPLVSEHHRIELEARVVFPPVASNRLLLRLFRRLRAGGVLWGSGCGEPCLQVCLVACLVNLGTVHKRLEAKQKPGCGRPGEPHVTVSMAADGHSDGSAVGWIV</sequence>
<gene>
    <name evidence="1" type="ORF">PLEPLA_LOCUS41253</name>
</gene>
<reference evidence="1" key="1">
    <citation type="submission" date="2020-03" db="EMBL/GenBank/DDBJ databases">
        <authorList>
            <person name="Weist P."/>
        </authorList>
    </citation>
    <scope>NUCLEOTIDE SEQUENCE</scope>
</reference>
<proteinExistence type="predicted"/>
<evidence type="ECO:0000313" key="2">
    <source>
        <dbReference type="Proteomes" id="UP001153269"/>
    </source>
</evidence>
<name>A0A9N7VNB4_PLEPL</name>
<comment type="caution">
    <text evidence="1">The sequence shown here is derived from an EMBL/GenBank/DDBJ whole genome shotgun (WGS) entry which is preliminary data.</text>
</comment>
<evidence type="ECO:0000313" key="1">
    <source>
        <dbReference type="EMBL" id="CAB1453499.1"/>
    </source>
</evidence>
<accession>A0A9N7VNB4</accession>
<dbReference type="Proteomes" id="UP001153269">
    <property type="component" value="Unassembled WGS sequence"/>
</dbReference>
<keyword evidence="2" id="KW-1185">Reference proteome</keyword>
<dbReference type="EMBL" id="CADEAL010004172">
    <property type="protein sequence ID" value="CAB1453499.1"/>
    <property type="molecule type" value="Genomic_DNA"/>
</dbReference>
<organism evidence="1 2">
    <name type="scientific">Pleuronectes platessa</name>
    <name type="common">European plaice</name>
    <dbReference type="NCBI Taxonomy" id="8262"/>
    <lineage>
        <taxon>Eukaryota</taxon>
        <taxon>Metazoa</taxon>
        <taxon>Chordata</taxon>
        <taxon>Craniata</taxon>
        <taxon>Vertebrata</taxon>
        <taxon>Euteleostomi</taxon>
        <taxon>Actinopterygii</taxon>
        <taxon>Neopterygii</taxon>
        <taxon>Teleostei</taxon>
        <taxon>Neoteleostei</taxon>
        <taxon>Acanthomorphata</taxon>
        <taxon>Carangaria</taxon>
        <taxon>Pleuronectiformes</taxon>
        <taxon>Pleuronectoidei</taxon>
        <taxon>Pleuronectidae</taxon>
        <taxon>Pleuronectes</taxon>
    </lineage>
</organism>